<evidence type="ECO:0000313" key="2">
    <source>
        <dbReference type="EMBL" id="WGV25683.1"/>
    </source>
</evidence>
<keyword evidence="1" id="KW-0812">Transmembrane</keyword>
<dbReference type="AlphaFoldDB" id="A0AAJ6NSN7"/>
<dbReference type="RefSeq" id="WP_281482970.1">
    <property type="nucleotide sequence ID" value="NZ_CP124543.1"/>
</dbReference>
<reference evidence="2 3" key="1">
    <citation type="journal article" date="2023" name="Limnol Oceanogr Lett">
        <title>Environmental adaptations by the intertidal Antarctic cyanobacterium Halotia branconii CENA392 as revealed using long-read genome sequencing.</title>
        <authorList>
            <person name="Dextro R.B."/>
            <person name="Delbaje E."/>
            <person name="Freitas P.N.N."/>
            <person name="Geraldes V."/>
            <person name="Pinto E."/>
            <person name="Long P.F."/>
            <person name="Fiore M.F."/>
        </authorList>
    </citation>
    <scope>NUCLEOTIDE SEQUENCE [LARGE SCALE GENOMIC DNA]</scope>
    <source>
        <strain evidence="2 3">CENA392</strain>
    </source>
</reference>
<name>A0AAJ6NSN7_9CYAN</name>
<keyword evidence="1" id="KW-0472">Membrane</keyword>
<keyword evidence="1" id="KW-1133">Transmembrane helix</keyword>
<evidence type="ECO:0000313" key="3">
    <source>
        <dbReference type="Proteomes" id="UP001223520"/>
    </source>
</evidence>
<dbReference type="KEGG" id="hbq:QI031_28850"/>
<protein>
    <submittedName>
        <fullName evidence="2">Uncharacterized protein</fullName>
    </submittedName>
</protein>
<organism evidence="2 3">
    <name type="scientific">Halotia branconii CENA392</name>
    <dbReference type="NCBI Taxonomy" id="1539056"/>
    <lineage>
        <taxon>Bacteria</taxon>
        <taxon>Bacillati</taxon>
        <taxon>Cyanobacteriota</taxon>
        <taxon>Cyanophyceae</taxon>
        <taxon>Nostocales</taxon>
        <taxon>Nodulariaceae</taxon>
        <taxon>Halotia</taxon>
    </lineage>
</organism>
<feature type="transmembrane region" description="Helical" evidence="1">
    <location>
        <begin position="6"/>
        <end position="23"/>
    </location>
</feature>
<sequence length="54" mass="6117">MDNKGNSFLLLLLAVGIVGFTWYQGSDQNLQARELKNCQSEFKSFKDGITYGRN</sequence>
<accession>A0AAJ6NSN7</accession>
<proteinExistence type="predicted"/>
<keyword evidence="3" id="KW-1185">Reference proteome</keyword>
<evidence type="ECO:0000256" key="1">
    <source>
        <dbReference type="SAM" id="Phobius"/>
    </source>
</evidence>
<gene>
    <name evidence="2" type="ORF">QI031_28850</name>
</gene>
<dbReference type="EMBL" id="CP124543">
    <property type="protein sequence ID" value="WGV25683.1"/>
    <property type="molecule type" value="Genomic_DNA"/>
</dbReference>
<dbReference type="Proteomes" id="UP001223520">
    <property type="component" value="Chromosome"/>
</dbReference>